<name>A0A975K7E6_9SPHN</name>
<evidence type="ECO:0000256" key="1">
    <source>
        <dbReference type="SAM" id="SignalP"/>
    </source>
</evidence>
<dbReference type="AlphaFoldDB" id="A0A975K7E6"/>
<evidence type="ECO:0008006" key="4">
    <source>
        <dbReference type="Google" id="ProtNLM"/>
    </source>
</evidence>
<sequence>MRSLMLPLFLLAPVLLASCATAPEGPPKLTEKQTQALEKALDGKVPGDKVTCIQQYRQTNLQVISDQVLLYKVSNSLVYKNEVMGRCSGLTRGDTLITQSFGGQLCRGDIARVANLMVGTLSGVCSLGDFVPYRRVKK</sequence>
<protein>
    <recommendedName>
        <fullName evidence="4">Lipoprotein</fullName>
    </recommendedName>
</protein>
<accession>A0A975K7E6</accession>
<dbReference type="EMBL" id="CP073910">
    <property type="protein sequence ID" value="QUT05867.1"/>
    <property type="molecule type" value="Genomic_DNA"/>
</dbReference>
<dbReference type="RefSeq" id="WP_212609361.1">
    <property type="nucleotide sequence ID" value="NZ_CP073910.1"/>
</dbReference>
<dbReference type="KEGG" id="spph:KFK14_23540"/>
<evidence type="ECO:0000313" key="3">
    <source>
        <dbReference type="Proteomes" id="UP000681425"/>
    </source>
</evidence>
<dbReference type="InterPro" id="IPR045500">
    <property type="entry name" value="DUF6491"/>
</dbReference>
<proteinExistence type="predicted"/>
<organism evidence="2 3">
    <name type="scientific">Sphingobium phenoxybenzoativorans</name>
    <dbReference type="NCBI Taxonomy" id="1592790"/>
    <lineage>
        <taxon>Bacteria</taxon>
        <taxon>Pseudomonadati</taxon>
        <taxon>Pseudomonadota</taxon>
        <taxon>Alphaproteobacteria</taxon>
        <taxon>Sphingomonadales</taxon>
        <taxon>Sphingomonadaceae</taxon>
        <taxon>Sphingobium</taxon>
    </lineage>
</organism>
<evidence type="ECO:0000313" key="2">
    <source>
        <dbReference type="EMBL" id="QUT05867.1"/>
    </source>
</evidence>
<dbReference type="PROSITE" id="PS51257">
    <property type="entry name" value="PROKAR_LIPOPROTEIN"/>
    <property type="match status" value="1"/>
</dbReference>
<feature type="signal peptide" evidence="1">
    <location>
        <begin position="1"/>
        <end position="22"/>
    </location>
</feature>
<reference evidence="2" key="1">
    <citation type="submission" date="2021-04" db="EMBL/GenBank/DDBJ databases">
        <title>Isolation of p-tert-butylphenol degrading bacteria Sphingobium phenoxybenzoativorans Tas13 from active sludge.</title>
        <authorList>
            <person name="Li Y."/>
        </authorList>
    </citation>
    <scope>NUCLEOTIDE SEQUENCE</scope>
    <source>
        <strain evidence="2">Tas13</strain>
    </source>
</reference>
<keyword evidence="3" id="KW-1185">Reference proteome</keyword>
<feature type="chain" id="PRO_5037102033" description="Lipoprotein" evidence="1">
    <location>
        <begin position="23"/>
        <end position="138"/>
    </location>
</feature>
<keyword evidence="1" id="KW-0732">Signal</keyword>
<dbReference type="Pfam" id="PF20101">
    <property type="entry name" value="DUF6491"/>
    <property type="match status" value="1"/>
</dbReference>
<gene>
    <name evidence="2" type="ORF">KFK14_23540</name>
</gene>
<dbReference type="Proteomes" id="UP000681425">
    <property type="component" value="Chromosome"/>
</dbReference>